<organism evidence="6 7">
    <name type="scientific">Rhodococcus opacus</name>
    <name type="common">Nocardia opaca</name>
    <dbReference type="NCBI Taxonomy" id="37919"/>
    <lineage>
        <taxon>Bacteria</taxon>
        <taxon>Bacillati</taxon>
        <taxon>Actinomycetota</taxon>
        <taxon>Actinomycetes</taxon>
        <taxon>Mycobacteriales</taxon>
        <taxon>Nocardiaceae</taxon>
        <taxon>Rhodococcus</taxon>
    </lineage>
</organism>
<dbReference type="Proteomes" id="UP000028488">
    <property type="component" value="Chromosome"/>
</dbReference>
<evidence type="ECO:0000313" key="7">
    <source>
        <dbReference type="Proteomes" id="UP000028488"/>
    </source>
</evidence>
<keyword evidence="2" id="KW-0238">DNA-binding</keyword>
<gene>
    <name evidence="6" type="ORF">EP51_11825</name>
</gene>
<dbReference type="InterPro" id="IPR018060">
    <property type="entry name" value="HTH_AraC"/>
</dbReference>
<dbReference type="InterPro" id="IPR050204">
    <property type="entry name" value="AraC_XylS_family_regulators"/>
</dbReference>
<accession>A0A076EG90</accession>
<dbReference type="InterPro" id="IPR035418">
    <property type="entry name" value="AraC-bd_2"/>
</dbReference>
<dbReference type="SMART" id="SM00342">
    <property type="entry name" value="HTH_ARAC"/>
    <property type="match status" value="1"/>
</dbReference>
<protein>
    <submittedName>
        <fullName evidence="6">AraC family transcriptional regulator</fullName>
    </submittedName>
</protein>
<evidence type="ECO:0000256" key="4">
    <source>
        <dbReference type="SAM" id="MobiDB-lite"/>
    </source>
</evidence>
<evidence type="ECO:0000256" key="3">
    <source>
        <dbReference type="ARBA" id="ARBA00023163"/>
    </source>
</evidence>
<dbReference type="GO" id="GO:0043565">
    <property type="term" value="F:sequence-specific DNA binding"/>
    <property type="evidence" value="ECO:0007669"/>
    <property type="project" value="InterPro"/>
</dbReference>
<dbReference type="InterPro" id="IPR020449">
    <property type="entry name" value="Tscrpt_reg_AraC-type_HTH"/>
</dbReference>
<dbReference type="PANTHER" id="PTHR46796:SF6">
    <property type="entry name" value="ARAC SUBFAMILY"/>
    <property type="match status" value="1"/>
</dbReference>
<proteinExistence type="predicted"/>
<dbReference type="EMBL" id="CP008947">
    <property type="protein sequence ID" value="AII05265.1"/>
    <property type="molecule type" value="Genomic_DNA"/>
</dbReference>
<reference evidence="6 7" key="1">
    <citation type="submission" date="2014-07" db="EMBL/GenBank/DDBJ databases">
        <title>Genome Sequence of Rhodococcus opacus Strain R7, a Biodegrader of Mono- and Polycyclic Aromatic Hydrocarbons.</title>
        <authorList>
            <person name="Di Gennaro P."/>
            <person name="Zampolli J."/>
            <person name="Presti I."/>
            <person name="Cappelletti M."/>
            <person name="D'Ursi P."/>
            <person name="Orro A."/>
            <person name="Mezzelani A."/>
            <person name="Milanesi L."/>
        </authorList>
    </citation>
    <scope>NUCLEOTIDE SEQUENCE [LARGE SCALE GENOMIC DNA]</scope>
    <source>
        <strain evidence="6 7">R7</strain>
    </source>
</reference>
<dbReference type="eggNOG" id="COG2207">
    <property type="taxonomic scope" value="Bacteria"/>
</dbReference>
<keyword evidence="1" id="KW-0805">Transcription regulation</keyword>
<sequence>MVAVSRLIRPVEHGLVSFDEFRESVSDAFVPLEMTSADHADFRGVVRGATVGAIRITEVTAAPHVIRRTPRTIRAASPDYFKLGLQIRGYCVLSQDGREAALTPGDFAIYDTTRPYQLSFDDRFRMLVVMFPRHLLRVPPAGIAQLTARRVSGRQGLGAVVTPLLRGLGGQIVDASPTVAVHLGDAVLDVVAAAFAEQLHLADGPLPQSRADALRASVTTFIDERLADRELDVHSIAAAHHISVRHLQKMFEADGDTVSGWIRRRRLEQCRRDLTDPRYRDVPVSALGARWGFADAAHFSRLFKNAHGSTPGRYRADAIPVTESPRPTR</sequence>
<evidence type="ECO:0000259" key="5">
    <source>
        <dbReference type="PROSITE" id="PS01124"/>
    </source>
</evidence>
<dbReference type="Pfam" id="PF12833">
    <property type="entry name" value="HTH_18"/>
    <property type="match status" value="1"/>
</dbReference>
<dbReference type="Gene3D" id="1.10.10.60">
    <property type="entry name" value="Homeodomain-like"/>
    <property type="match status" value="1"/>
</dbReference>
<evidence type="ECO:0000256" key="1">
    <source>
        <dbReference type="ARBA" id="ARBA00023015"/>
    </source>
</evidence>
<dbReference type="PROSITE" id="PS01124">
    <property type="entry name" value="HTH_ARAC_FAMILY_2"/>
    <property type="match status" value="1"/>
</dbReference>
<dbReference type="Pfam" id="PF14525">
    <property type="entry name" value="AraC_binding_2"/>
    <property type="match status" value="1"/>
</dbReference>
<keyword evidence="3" id="KW-0804">Transcription</keyword>
<dbReference type="PANTHER" id="PTHR46796">
    <property type="entry name" value="HTH-TYPE TRANSCRIPTIONAL ACTIVATOR RHAS-RELATED"/>
    <property type="match status" value="1"/>
</dbReference>
<dbReference type="PRINTS" id="PR00032">
    <property type="entry name" value="HTHARAC"/>
</dbReference>
<dbReference type="AlphaFoldDB" id="A0A076EG90"/>
<dbReference type="GO" id="GO:0003700">
    <property type="term" value="F:DNA-binding transcription factor activity"/>
    <property type="evidence" value="ECO:0007669"/>
    <property type="project" value="InterPro"/>
</dbReference>
<feature type="domain" description="HTH araC/xylS-type" evidence="5">
    <location>
        <begin position="216"/>
        <end position="317"/>
    </location>
</feature>
<evidence type="ECO:0000256" key="2">
    <source>
        <dbReference type="ARBA" id="ARBA00023125"/>
    </source>
</evidence>
<evidence type="ECO:0000313" key="6">
    <source>
        <dbReference type="EMBL" id="AII05265.1"/>
    </source>
</evidence>
<feature type="region of interest" description="Disordered" evidence="4">
    <location>
        <begin position="308"/>
        <end position="329"/>
    </location>
</feature>
<dbReference type="SUPFAM" id="SSF46689">
    <property type="entry name" value="Homeodomain-like"/>
    <property type="match status" value="1"/>
</dbReference>
<dbReference type="InterPro" id="IPR009057">
    <property type="entry name" value="Homeodomain-like_sf"/>
</dbReference>
<name>A0A076EG90_RHOOP</name>